<dbReference type="InterPro" id="IPR027417">
    <property type="entry name" value="P-loop_NTPase"/>
</dbReference>
<keyword evidence="13" id="KW-0472">Membrane</keyword>
<dbReference type="Gene3D" id="1.10.10.10">
    <property type="entry name" value="Winged helix-like DNA-binding domain superfamily/Winged helix DNA-binding domain"/>
    <property type="match status" value="1"/>
</dbReference>
<name>M1B1S4_SOLTU</name>
<evidence type="ECO:0000256" key="13">
    <source>
        <dbReference type="ARBA" id="ARBA00023136"/>
    </source>
</evidence>
<dbReference type="CDD" id="cd14798">
    <property type="entry name" value="RX-CC_like"/>
    <property type="match status" value="1"/>
</dbReference>
<protein>
    <submittedName>
        <fullName evidence="17">Disease resistance protein</fullName>
    </submittedName>
</protein>
<organism evidence="17 18">
    <name type="scientific">Solanum tuberosum</name>
    <name type="common">Potato</name>
    <dbReference type="NCBI Taxonomy" id="4113"/>
    <lineage>
        <taxon>Eukaryota</taxon>
        <taxon>Viridiplantae</taxon>
        <taxon>Streptophyta</taxon>
        <taxon>Embryophyta</taxon>
        <taxon>Tracheophyta</taxon>
        <taxon>Spermatophyta</taxon>
        <taxon>Magnoliopsida</taxon>
        <taxon>eudicotyledons</taxon>
        <taxon>Gunneridae</taxon>
        <taxon>Pentapetalae</taxon>
        <taxon>asterids</taxon>
        <taxon>lamiids</taxon>
        <taxon>Solanales</taxon>
        <taxon>Solanaceae</taxon>
        <taxon>Solanoideae</taxon>
        <taxon>Solaneae</taxon>
        <taxon>Solanum</taxon>
    </lineage>
</organism>
<dbReference type="InterPro" id="IPR042197">
    <property type="entry name" value="Apaf_helical"/>
</dbReference>
<evidence type="ECO:0000256" key="11">
    <source>
        <dbReference type="ARBA" id="ARBA00022840"/>
    </source>
</evidence>
<dbReference type="InterPro" id="IPR038005">
    <property type="entry name" value="RX-like_CC"/>
</dbReference>
<dbReference type="FunFam" id="1.10.10.10:FF:000322">
    <property type="entry name" value="Probable disease resistance protein At1g63360"/>
    <property type="match status" value="1"/>
</dbReference>
<dbReference type="InParanoid" id="M1B1S4"/>
<evidence type="ECO:0000256" key="12">
    <source>
        <dbReference type="ARBA" id="ARBA00023054"/>
    </source>
</evidence>
<dbReference type="PANTHER" id="PTHR23155">
    <property type="entry name" value="DISEASE RESISTANCE PROTEIN RP"/>
    <property type="match status" value="1"/>
</dbReference>
<comment type="similarity">
    <text evidence="4">Belongs to the disease resistance NB-LRR family.</text>
</comment>
<dbReference type="SUPFAM" id="SSF52058">
    <property type="entry name" value="L domain-like"/>
    <property type="match status" value="1"/>
</dbReference>
<reference evidence="17" key="2">
    <citation type="submission" date="2015-06" db="UniProtKB">
        <authorList>
            <consortium name="EnsemblPlants"/>
        </authorList>
    </citation>
    <scope>IDENTIFICATION</scope>
    <source>
        <strain evidence="17">DM1-3 516 R44</strain>
    </source>
</reference>
<feature type="domain" description="Disease resistance protein winged helix" evidence="16">
    <location>
        <begin position="1570"/>
        <end position="1636"/>
    </location>
</feature>
<dbReference type="FunFam" id="3.40.50.300:FF:001091">
    <property type="entry name" value="Probable disease resistance protein At1g61300"/>
    <property type="match status" value="1"/>
</dbReference>
<dbReference type="GO" id="GO:0005737">
    <property type="term" value="C:cytoplasm"/>
    <property type="evidence" value="ECO:0007669"/>
    <property type="project" value="UniProtKB-SubCell"/>
</dbReference>
<accession>M1B1S4</accession>
<reference evidence="18" key="1">
    <citation type="journal article" date="2011" name="Nature">
        <title>Genome sequence and analysis of the tuber crop potato.</title>
        <authorList>
            <consortium name="The Potato Genome Sequencing Consortium"/>
        </authorList>
    </citation>
    <scope>NUCLEOTIDE SEQUENCE [LARGE SCALE GENOMIC DNA]</scope>
    <source>
        <strain evidence="18">cv. DM1-3 516 R44</strain>
    </source>
</reference>
<feature type="domain" description="NB-ARC" evidence="14">
    <location>
        <begin position="1313"/>
        <end position="1482"/>
    </location>
</feature>
<keyword evidence="12" id="KW-0175">Coiled coil</keyword>
<keyword evidence="11" id="KW-0067">ATP-binding</keyword>
<dbReference type="GO" id="GO:0051607">
    <property type="term" value="P:defense response to virus"/>
    <property type="evidence" value="ECO:0007669"/>
    <property type="project" value="UniProtKB-ARBA"/>
</dbReference>
<dbReference type="GO" id="GO:0009626">
    <property type="term" value="P:plant-type hypersensitive response"/>
    <property type="evidence" value="ECO:0007669"/>
    <property type="project" value="UniProtKB-KW"/>
</dbReference>
<evidence type="ECO:0000313" key="17">
    <source>
        <dbReference type="EnsemblPlants" id="PGSC0003DMT400035068"/>
    </source>
</evidence>
<evidence type="ECO:0000256" key="7">
    <source>
        <dbReference type="ARBA" id="ARBA00022667"/>
    </source>
</evidence>
<dbReference type="Pfam" id="PF00931">
    <property type="entry name" value="NB-ARC"/>
    <property type="match status" value="1"/>
</dbReference>
<dbReference type="Gene3D" id="1.10.8.430">
    <property type="entry name" value="Helical domain of apoptotic protease-activating factors"/>
    <property type="match status" value="1"/>
</dbReference>
<dbReference type="InterPro" id="IPR044974">
    <property type="entry name" value="Disease_R_plants"/>
</dbReference>
<keyword evidence="10" id="KW-0611">Plant defense</keyword>
<keyword evidence="5" id="KW-0963">Cytoplasm</keyword>
<keyword evidence="8" id="KW-0677">Repeat</keyword>
<dbReference type="EnsemblPlants" id="PGSC0003DMT400035068">
    <property type="protein sequence ID" value="PGSC0003DMT400035068"/>
    <property type="gene ID" value="PGSC0003DMG400013486"/>
</dbReference>
<keyword evidence="18" id="KW-1185">Reference proteome</keyword>
<dbReference type="InterPro" id="IPR002182">
    <property type="entry name" value="NB-ARC"/>
</dbReference>
<dbReference type="SUPFAM" id="SSF52540">
    <property type="entry name" value="P-loop containing nucleoside triphosphate hydrolases"/>
    <property type="match status" value="1"/>
</dbReference>
<evidence type="ECO:0000256" key="1">
    <source>
        <dbReference type="ARBA" id="ARBA00002074"/>
    </source>
</evidence>
<comment type="subcellular location">
    <subcellularLocation>
        <location evidence="3">Cytoplasm</location>
    </subcellularLocation>
    <subcellularLocation>
        <location evidence="2">Membrane</location>
        <topology evidence="2">Peripheral membrane protein</topology>
    </subcellularLocation>
</comment>
<dbReference type="Pfam" id="PF18052">
    <property type="entry name" value="Rx_N"/>
    <property type="match status" value="1"/>
</dbReference>
<evidence type="ECO:0000259" key="14">
    <source>
        <dbReference type="Pfam" id="PF00931"/>
    </source>
</evidence>
<dbReference type="Gene3D" id="3.40.50.300">
    <property type="entry name" value="P-loop containing nucleotide triphosphate hydrolases"/>
    <property type="match status" value="1"/>
</dbReference>
<proteinExistence type="inferred from homology"/>
<dbReference type="GO" id="GO:0043531">
    <property type="term" value="F:ADP binding"/>
    <property type="evidence" value="ECO:0007669"/>
    <property type="project" value="InterPro"/>
</dbReference>
<dbReference type="Pfam" id="PF23559">
    <property type="entry name" value="WHD_DRP"/>
    <property type="match status" value="1"/>
</dbReference>
<dbReference type="Gramene" id="PGSC0003DMT400035068">
    <property type="protein sequence ID" value="PGSC0003DMT400035068"/>
    <property type="gene ID" value="PGSC0003DMG400013486"/>
</dbReference>
<dbReference type="InterPro" id="IPR058922">
    <property type="entry name" value="WHD_DRP"/>
</dbReference>
<dbReference type="SMR" id="M1B1S4"/>
<feature type="domain" description="Disease resistance N-terminal" evidence="15">
    <location>
        <begin position="1171"/>
        <end position="1249"/>
    </location>
</feature>
<evidence type="ECO:0000256" key="6">
    <source>
        <dbReference type="ARBA" id="ARBA00022614"/>
    </source>
</evidence>
<dbReference type="OMA" id="YPLNFLP"/>
<dbReference type="InterPro" id="IPR041118">
    <property type="entry name" value="Rx_N"/>
</dbReference>
<dbReference type="HOGENOM" id="CLU_000760_0_0_1"/>
<sequence length="2060" mass="235907">MAEDSCFILKKSISDCVKTGQLDSSAKDQLDYARAIVDNLWYYFGWLKKENCKNMVSAQLKPLIDEANDGFCEIHSLLKNQGLTSETVKMISEVMKMIKPEIIAERFISPSKQSTSSSTRMITMDMVNVVTSICHTVEYLTKITFREFKHLGVLLKFTAKRCNIEHEKIKDLFTLAEDIAKTATYLSILCWETYDQYSARISAPKSSIWVTYNVFAGPDFESKISKLLERINPIRPEWRKLYISFLKASHSSAPLMHGGLKNLSHDLDLDLAQKFTESIRYDLEKLKSHDASLNVAFSNRFEWLQDGLLHLSEFHKILDRQRQDLSSLLSFLEVLAIEAAIAIYCLCDIDLENNIAEVDLIFLPLQMKFKYLKVEISLFQKLRLPESQVDCFQEELTSMKTFLMDSLDKCKVQTQLTDVLTLVLSVTTEAESFTNSLSRDSEDGALARKINLLHFQLHLKFKFIREAICPFISASSTPVLPVIYPLNFLPTYVEAISSYFTMLKSSKTSPSAGSPTMDEVFMEFHEYIFENLLLKVEADLELTDTDKVKRFYHRLMPLVTLVVDPPMQYIECKRQNDLLRKIGTLAIEAEAAIRLSYEDALDRSKSREVGLLLQLLAASFMLIKCEGKLMDQLKHKAILETEFLDLVANAHEEIIFLRGFLMDLLRQHTTKLDKSDDLLMHAEVAAHKFSTCSYESFVDGSNTGKISDFLQETEFVEVDASHVLPLVLSVATEAHSCITSLSRDSEERELMSKINLLHFQLLLKFKLIKAAIRQICPSFSASTPDHHVIYPLNFLPTYFEVIDSYFTKLKSSSDSPKMDEVLLRFHEYIFENLLLKDEADLKLTDSDKLKRFYHSLLLFVSILVDPRIQYTECKKQNNLLSEIGALAIDAKAAIRLSYEDSSQSNRSKKVNLLLQLLTVAFMLIKCKGKLTDQLKHKAILETELLNLVENANEELIFLIVFLIDLLGQQTIELNKSDGLLMHAEVAAHKSTLISTCSYENFVDGSSSADMSLSLSDFLKETKSVNAEIREVCFQLLDESASYITVTDLKCLINMLLDMLNHLHSRGDVIPVVRNQIPVVQEKLEFLADILKPCNMHTELKDLMERVQNVAYGEKYVIFFSVSGDSRAWFHQLYLYDVKQVFNFVEAEVKTITSEFHEVTGLNFPKTDGLGFLNCFLGKLEELLHSKLDLITKLKPQIVLVKEELLILRSFFDHPEETYDEHDEICGLIISATEMAYKAEYVIDTCLACSYSQMYKAYWISEVVENIKLVNKDVGENLKREEIDVNRVAKGSTNIVPSLSANTSGANEEMVGFQDVMDKLKKQLLGGSHQLDVISIFGMPGNGKTTLAKKIYNDPTVVSHFDVRAMCHVTQVYSWRDLLLTILNDVLEPADRTKKGDDELATELRRVLLTKRFLILIDDVWDKTAWDDLKMCFQGSQNRSRIILTTRLYEVADYAKCNSDPHPLRLLTDDESWKLLQEELFHGQSFPCELGDVGLRIAKRCGGLPLSIVLVAGVLKEKKKKADCWKEVEESLSSHNIGSSEESMSIIGFSYKNLPNHLKPCFLYFGGFLRGKDIPVSKLSRVWLAEGIVEDSKEKGSEDAAQDYLKDLIRKNLVTDMEKRSNGKLKTCRVHDLLHQFCVEKAKQDNFLFWIHRYKKLYRFYSDNLHHNSHFHVFSLNSGHGVDSISYPEKPEIYRLSIYSKWDDFAQWQQAGSSVRSLLFNASSDDYYPAMAHNISFIINRFKLVKVLNLESINIGDTFPNELKSLIHMRYFAVRTTADSIPSSVADLWNLETFVVNGLHRVLKLPCSLLKMFKLRHVHVNSRASFSLHDNMCESQLVNLETFSTPCLSSGEDAEKILRSMPNLRKLRCIVEGLLGYSTKGSIVRFPRLDFLHQLESLKLLSYSYPTKHPHEFNFPLNLRELTLSNFRLPWTQIWTVGKLPNLEILKLLFRAFEGNEWEVKDSDFPELKYLKLDNLNIAEWSVMDDAFPKLEHLVLTKCKKLEKIPCHFGDVASLNIEVNWCSWSVANSAQEFQTTQHEDMANYAFRVTIQPPDWDTRSSH</sequence>
<evidence type="ECO:0000256" key="3">
    <source>
        <dbReference type="ARBA" id="ARBA00004496"/>
    </source>
</evidence>
<keyword evidence="7" id="KW-0381">Hypersensitive response</keyword>
<dbReference type="InterPro" id="IPR032675">
    <property type="entry name" value="LRR_dom_sf"/>
</dbReference>
<dbReference type="Proteomes" id="UP000011115">
    <property type="component" value="Unassembled WGS sequence"/>
</dbReference>
<evidence type="ECO:0000256" key="9">
    <source>
        <dbReference type="ARBA" id="ARBA00022741"/>
    </source>
</evidence>
<keyword evidence="6" id="KW-0433">Leucine-rich repeat</keyword>
<evidence type="ECO:0000256" key="4">
    <source>
        <dbReference type="ARBA" id="ARBA00008894"/>
    </source>
</evidence>
<evidence type="ECO:0000259" key="16">
    <source>
        <dbReference type="Pfam" id="PF23559"/>
    </source>
</evidence>
<dbReference type="PANTHER" id="PTHR23155:SF1152">
    <property type="entry name" value="AAA+ ATPASE DOMAIN-CONTAINING PROTEIN"/>
    <property type="match status" value="1"/>
</dbReference>
<evidence type="ECO:0000259" key="15">
    <source>
        <dbReference type="Pfam" id="PF18052"/>
    </source>
</evidence>
<evidence type="ECO:0000313" key="18">
    <source>
        <dbReference type="Proteomes" id="UP000011115"/>
    </source>
</evidence>
<dbReference type="eggNOG" id="KOG4658">
    <property type="taxonomic scope" value="Eukaryota"/>
</dbReference>
<comment type="function">
    <text evidence="1">Confers resistance to late blight (Phytophthora infestans) races carrying the avirulence gene Avr1. Resistance proteins guard the plant against pathogens that contain an appropriate avirulence protein via an indirect interaction with this avirulence protein. That triggers a defense system including the hypersensitive response, which restricts the pathogen growth.</text>
</comment>
<evidence type="ECO:0000256" key="5">
    <source>
        <dbReference type="ARBA" id="ARBA00022490"/>
    </source>
</evidence>
<dbReference type="Gene3D" id="1.20.5.4130">
    <property type="match status" value="1"/>
</dbReference>
<dbReference type="Gene3D" id="3.80.10.10">
    <property type="entry name" value="Ribonuclease Inhibitor"/>
    <property type="match status" value="1"/>
</dbReference>
<evidence type="ECO:0000256" key="2">
    <source>
        <dbReference type="ARBA" id="ARBA00004170"/>
    </source>
</evidence>
<dbReference type="PRINTS" id="PR00364">
    <property type="entry name" value="DISEASERSIST"/>
</dbReference>
<dbReference type="PaxDb" id="4113-PGSC0003DMT400035068"/>
<evidence type="ECO:0000256" key="8">
    <source>
        <dbReference type="ARBA" id="ARBA00022737"/>
    </source>
</evidence>
<evidence type="ECO:0000256" key="10">
    <source>
        <dbReference type="ARBA" id="ARBA00022821"/>
    </source>
</evidence>
<dbReference type="GO" id="GO:0016020">
    <property type="term" value="C:membrane"/>
    <property type="evidence" value="ECO:0007669"/>
    <property type="project" value="UniProtKB-SubCell"/>
</dbReference>
<keyword evidence="9" id="KW-0547">Nucleotide-binding</keyword>
<dbReference type="InterPro" id="IPR036388">
    <property type="entry name" value="WH-like_DNA-bd_sf"/>
</dbReference>
<dbReference type="GO" id="GO:0005524">
    <property type="term" value="F:ATP binding"/>
    <property type="evidence" value="ECO:0007669"/>
    <property type="project" value="UniProtKB-KW"/>
</dbReference>